<accession>A0ACC4BGJ5</accession>
<gene>
    <name evidence="1" type="ORF">D5086_022639</name>
</gene>
<dbReference type="Proteomes" id="UP000309997">
    <property type="component" value="Unassembled WGS sequence"/>
</dbReference>
<name>A0ACC4BGJ5_POPAL</name>
<proteinExistence type="predicted"/>
<protein>
    <submittedName>
        <fullName evidence="1">Uncharacterized protein</fullName>
    </submittedName>
</protein>
<feature type="non-terminal residue" evidence="1">
    <location>
        <position position="1"/>
    </location>
</feature>
<reference evidence="1 2" key="1">
    <citation type="journal article" date="2024" name="Plant Biotechnol. J.">
        <title>Genome and CRISPR/Cas9 system of a widespread forest tree (Populus alba) in the world.</title>
        <authorList>
            <person name="Liu Y.J."/>
            <person name="Jiang P.F."/>
            <person name="Han X.M."/>
            <person name="Li X.Y."/>
            <person name="Wang H.M."/>
            <person name="Wang Y.J."/>
            <person name="Wang X.X."/>
            <person name="Zeng Q.Y."/>
        </authorList>
    </citation>
    <scope>NUCLEOTIDE SEQUENCE [LARGE SCALE GENOMIC DNA]</scope>
    <source>
        <strain evidence="2">cv. PAL-ZL1</strain>
    </source>
</reference>
<keyword evidence="2" id="KW-1185">Reference proteome</keyword>
<evidence type="ECO:0000313" key="2">
    <source>
        <dbReference type="Proteomes" id="UP000309997"/>
    </source>
</evidence>
<comment type="caution">
    <text evidence="1">The sequence shown here is derived from an EMBL/GenBank/DDBJ whole genome shotgun (WGS) entry which is preliminary data.</text>
</comment>
<sequence>IINVSQSSRRTCSQYAKRKGIKDDLRVLLGEQAHNVILLVSQQVVNLPHQLFSPFYDAVFDEVSWAIEDEHKNADKKNRLSIDCEEAIIYVKPEDEIFHELCSWSFNFPYHDEQVTAHEASSNLLLYLERGYVGDCISESTSN</sequence>
<organism evidence="1 2">
    <name type="scientific">Populus alba</name>
    <name type="common">White poplar</name>
    <dbReference type="NCBI Taxonomy" id="43335"/>
    <lineage>
        <taxon>Eukaryota</taxon>
        <taxon>Viridiplantae</taxon>
        <taxon>Streptophyta</taxon>
        <taxon>Embryophyta</taxon>
        <taxon>Tracheophyta</taxon>
        <taxon>Spermatophyta</taxon>
        <taxon>Magnoliopsida</taxon>
        <taxon>eudicotyledons</taxon>
        <taxon>Gunneridae</taxon>
        <taxon>Pentapetalae</taxon>
        <taxon>rosids</taxon>
        <taxon>fabids</taxon>
        <taxon>Malpighiales</taxon>
        <taxon>Salicaceae</taxon>
        <taxon>Saliceae</taxon>
        <taxon>Populus</taxon>
    </lineage>
</organism>
<dbReference type="EMBL" id="RCHU02000011">
    <property type="protein sequence ID" value="KAL3577356.1"/>
    <property type="molecule type" value="Genomic_DNA"/>
</dbReference>
<evidence type="ECO:0000313" key="1">
    <source>
        <dbReference type="EMBL" id="KAL3577356.1"/>
    </source>
</evidence>